<evidence type="ECO:0000256" key="6">
    <source>
        <dbReference type="ARBA" id="ARBA00022737"/>
    </source>
</evidence>
<evidence type="ECO:0000256" key="7">
    <source>
        <dbReference type="ARBA" id="ARBA00022741"/>
    </source>
</evidence>
<feature type="compositionally biased region" description="Acidic residues" evidence="17">
    <location>
        <begin position="16"/>
        <end position="25"/>
    </location>
</feature>
<proteinExistence type="inferred from homology"/>
<reference evidence="20 21" key="1">
    <citation type="submission" date="2021-12" db="EMBL/GenBank/DDBJ databases">
        <title>High titer production of polyol ester of fatty acids by Rhodotorula paludigena BS15 towards product separation-free biomass refinery.</title>
        <authorList>
            <person name="Mano J."/>
            <person name="Ono H."/>
            <person name="Tanaka T."/>
            <person name="Naito K."/>
            <person name="Sushida H."/>
            <person name="Ike M."/>
            <person name="Tokuyasu K."/>
            <person name="Kitaoka M."/>
        </authorList>
    </citation>
    <scope>NUCLEOTIDE SEQUENCE [LARGE SCALE GENOMIC DNA]</scope>
    <source>
        <strain evidence="20 21">BS15</strain>
    </source>
</reference>
<dbReference type="SUPFAM" id="SSF56091">
    <property type="entry name" value="DNA ligase/mRNA capping enzyme, catalytic domain"/>
    <property type="match status" value="1"/>
</dbReference>
<dbReference type="Gene3D" id="2.40.50.140">
    <property type="entry name" value="Nucleic acid-binding proteins"/>
    <property type="match status" value="1"/>
</dbReference>
<keyword evidence="7 15" id="KW-0547">Nucleotide-binding</keyword>
<name>A0AAV5GU33_9BASI</name>
<dbReference type="InterPro" id="IPR029710">
    <property type="entry name" value="LIG4"/>
</dbReference>
<evidence type="ECO:0000313" key="21">
    <source>
        <dbReference type="Proteomes" id="UP001342314"/>
    </source>
</evidence>
<feature type="region of interest" description="Disordered" evidence="17">
    <location>
        <begin position="824"/>
        <end position="889"/>
    </location>
</feature>
<evidence type="ECO:0000256" key="14">
    <source>
        <dbReference type="ARBA" id="ARBA00034003"/>
    </source>
</evidence>
<dbReference type="Pfam" id="PF01068">
    <property type="entry name" value="DNA_ligase_A_M"/>
    <property type="match status" value="1"/>
</dbReference>
<evidence type="ECO:0000256" key="16">
    <source>
        <dbReference type="RuleBase" id="RU004196"/>
    </source>
</evidence>
<keyword evidence="4 15" id="KW-0436">Ligase</keyword>
<evidence type="ECO:0000256" key="1">
    <source>
        <dbReference type="ARBA" id="ARBA00001946"/>
    </source>
</evidence>
<organism evidence="20 21">
    <name type="scientific">Rhodotorula paludigena</name>
    <dbReference type="NCBI Taxonomy" id="86838"/>
    <lineage>
        <taxon>Eukaryota</taxon>
        <taxon>Fungi</taxon>
        <taxon>Dikarya</taxon>
        <taxon>Basidiomycota</taxon>
        <taxon>Pucciniomycotina</taxon>
        <taxon>Microbotryomycetes</taxon>
        <taxon>Sporidiobolales</taxon>
        <taxon>Sporidiobolaceae</taxon>
        <taxon>Rhodotorula</taxon>
    </lineage>
</organism>
<dbReference type="InterPro" id="IPR044125">
    <property type="entry name" value="Adenylation_DNA_ligase_IV"/>
</dbReference>
<feature type="domain" description="BRCT" evidence="19">
    <location>
        <begin position="705"/>
        <end position="795"/>
    </location>
</feature>
<comment type="catalytic activity">
    <reaction evidence="14 15">
        <text>ATP + (deoxyribonucleotide)n-3'-hydroxyl + 5'-phospho-(deoxyribonucleotide)m = (deoxyribonucleotide)n+m + AMP + diphosphate.</text>
        <dbReference type="EC" id="6.5.1.1"/>
    </reaction>
</comment>
<keyword evidence="10" id="KW-0460">Magnesium</keyword>
<dbReference type="InterPro" id="IPR012308">
    <property type="entry name" value="DNA_ligase_ATP-dep_N"/>
</dbReference>
<evidence type="ECO:0000256" key="15">
    <source>
        <dbReference type="RuleBase" id="RU000617"/>
    </source>
</evidence>
<comment type="caution">
    <text evidence="20">The sequence shown here is derived from an EMBL/GenBank/DDBJ whole genome shotgun (WGS) entry which is preliminary data.</text>
</comment>
<evidence type="ECO:0000256" key="3">
    <source>
        <dbReference type="ARBA" id="ARBA00007572"/>
    </source>
</evidence>
<keyword evidence="5" id="KW-0479">Metal-binding</keyword>
<feature type="region of interest" description="Disordered" evidence="17">
    <location>
        <begin position="1"/>
        <end position="48"/>
    </location>
</feature>
<dbReference type="GO" id="GO:0046872">
    <property type="term" value="F:metal ion binding"/>
    <property type="evidence" value="ECO:0007669"/>
    <property type="project" value="UniProtKB-KW"/>
</dbReference>
<comment type="similarity">
    <text evidence="3 16">Belongs to the ATP-dependent DNA ligase family.</text>
</comment>
<dbReference type="PANTHER" id="PTHR45997">
    <property type="entry name" value="DNA LIGASE 4"/>
    <property type="match status" value="1"/>
</dbReference>
<dbReference type="GO" id="GO:0005524">
    <property type="term" value="F:ATP binding"/>
    <property type="evidence" value="ECO:0007669"/>
    <property type="project" value="UniProtKB-KW"/>
</dbReference>
<dbReference type="GO" id="GO:0032807">
    <property type="term" value="C:DNA ligase IV complex"/>
    <property type="evidence" value="ECO:0007669"/>
    <property type="project" value="TreeGrafter"/>
</dbReference>
<dbReference type="InterPro" id="IPR000977">
    <property type="entry name" value="DNA_ligase_ATP-dep"/>
</dbReference>
<dbReference type="SMART" id="SM00292">
    <property type="entry name" value="BRCT"/>
    <property type="match status" value="2"/>
</dbReference>
<evidence type="ECO:0000259" key="18">
    <source>
        <dbReference type="PROSITE" id="PS50160"/>
    </source>
</evidence>
<keyword evidence="12 15" id="KW-0234">DNA repair</keyword>
<dbReference type="SUPFAM" id="SSF117018">
    <property type="entry name" value="ATP-dependent DNA ligase DNA-binding domain"/>
    <property type="match status" value="1"/>
</dbReference>
<dbReference type="Pfam" id="PF04675">
    <property type="entry name" value="DNA_ligase_A_N"/>
    <property type="match status" value="1"/>
</dbReference>
<comment type="cofactor">
    <cofactor evidence="1">
        <name>Mg(2+)</name>
        <dbReference type="ChEBI" id="CHEBI:18420"/>
    </cofactor>
</comment>
<comment type="subcellular location">
    <subcellularLocation>
        <location evidence="2">Nucleus</location>
    </subcellularLocation>
</comment>
<feature type="compositionally biased region" description="Basic and acidic residues" evidence="17">
    <location>
        <begin position="1"/>
        <end position="15"/>
    </location>
</feature>
<evidence type="ECO:0000313" key="20">
    <source>
        <dbReference type="EMBL" id="GJN92108.1"/>
    </source>
</evidence>
<keyword evidence="9 15" id="KW-0067">ATP-binding</keyword>
<dbReference type="InterPro" id="IPR016059">
    <property type="entry name" value="DNA_ligase_ATP-dep_CS"/>
</dbReference>
<protein>
    <recommendedName>
        <fullName evidence="15">DNA ligase</fullName>
        <ecNumber evidence="15">6.5.1.1</ecNumber>
    </recommendedName>
</protein>
<keyword evidence="6" id="KW-0677">Repeat</keyword>
<dbReference type="GO" id="GO:0003910">
    <property type="term" value="F:DNA ligase (ATP) activity"/>
    <property type="evidence" value="ECO:0007669"/>
    <property type="project" value="UniProtKB-EC"/>
</dbReference>
<dbReference type="Pfam" id="PF16589">
    <property type="entry name" value="BRCT_2"/>
    <property type="match status" value="1"/>
</dbReference>
<accession>A0AAV5GU33</accession>
<feature type="domain" description="BRCT" evidence="19">
    <location>
        <begin position="1008"/>
        <end position="1070"/>
    </location>
</feature>
<dbReference type="Gene3D" id="1.10.3260.10">
    <property type="entry name" value="DNA ligase, ATP-dependent, N-terminal domain"/>
    <property type="match status" value="1"/>
</dbReference>
<dbReference type="PROSITE" id="PS50172">
    <property type="entry name" value="BRCT"/>
    <property type="match status" value="2"/>
</dbReference>
<dbReference type="EC" id="6.5.1.1" evidence="15"/>
<dbReference type="SUPFAM" id="SSF50249">
    <property type="entry name" value="Nucleic acid-binding proteins"/>
    <property type="match status" value="1"/>
</dbReference>
<dbReference type="CDD" id="cd07903">
    <property type="entry name" value="Adenylation_DNA_ligase_IV"/>
    <property type="match status" value="1"/>
</dbReference>
<dbReference type="Gene3D" id="3.40.50.10190">
    <property type="entry name" value="BRCT domain"/>
    <property type="match status" value="2"/>
</dbReference>
<dbReference type="InterPro" id="IPR001357">
    <property type="entry name" value="BRCT_dom"/>
</dbReference>
<evidence type="ECO:0000256" key="5">
    <source>
        <dbReference type="ARBA" id="ARBA00022723"/>
    </source>
</evidence>
<dbReference type="PROSITE" id="PS00697">
    <property type="entry name" value="DNA_LIGASE_A1"/>
    <property type="match status" value="1"/>
</dbReference>
<dbReference type="GO" id="GO:0006303">
    <property type="term" value="P:double-strand break repair via nonhomologous end joining"/>
    <property type="evidence" value="ECO:0007669"/>
    <property type="project" value="TreeGrafter"/>
</dbReference>
<gene>
    <name evidence="20" type="ORF">Rhopal_005137-T1</name>
</gene>
<evidence type="ECO:0000256" key="10">
    <source>
        <dbReference type="ARBA" id="ARBA00022842"/>
    </source>
</evidence>
<dbReference type="InterPro" id="IPR012310">
    <property type="entry name" value="DNA_ligase_ATP-dep_cent"/>
</dbReference>
<dbReference type="NCBIfam" id="TIGR00574">
    <property type="entry name" value="dnl1"/>
    <property type="match status" value="1"/>
</dbReference>
<dbReference type="Proteomes" id="UP001342314">
    <property type="component" value="Unassembled WGS sequence"/>
</dbReference>
<keyword evidence="13" id="KW-0539">Nucleus</keyword>
<evidence type="ECO:0000256" key="9">
    <source>
        <dbReference type="ARBA" id="ARBA00022840"/>
    </source>
</evidence>
<feature type="compositionally biased region" description="Acidic residues" evidence="17">
    <location>
        <begin position="849"/>
        <end position="864"/>
    </location>
</feature>
<evidence type="ECO:0000259" key="19">
    <source>
        <dbReference type="PROSITE" id="PS50172"/>
    </source>
</evidence>
<dbReference type="InterPro" id="IPR036599">
    <property type="entry name" value="DNA_ligase_N_sf"/>
</dbReference>
<dbReference type="GO" id="GO:0006297">
    <property type="term" value="P:nucleotide-excision repair, DNA gap filling"/>
    <property type="evidence" value="ECO:0007669"/>
    <property type="project" value="TreeGrafter"/>
</dbReference>
<dbReference type="PROSITE" id="PS50160">
    <property type="entry name" value="DNA_LIGASE_A3"/>
    <property type="match status" value="1"/>
</dbReference>
<sequence>MPRNFKAERPPRKRDEDDDHGEGEGELQQARPDDLEKPPGIENGPTPPFGVVCELFEHFESITRNKHKKHEKKADILRRVFERWREETGPDLYPLIRLMLPERDNRRRTYNLKEQKLAKAIANALDLPPHSSDALKLINWKVPTAQDPAAGEFASVAKDVIKSRSMVVHRISPTTVDEANQVLDDLAFTRQGPTDEKGNKRSLIEEHSRILRRCTSKMTPNEMKWLIRIILRAGADLKIGMGEKTIFDSLHPDANSLFNTCSDIKRVCWQLYDPHKHLKHEDFTVTPGSDFRPMLCWRNQRSLSDVIKAMRVSRGTADPNRVLKEGEYASNEFIVEEKLDGERIQLHKLGDEYHYSSRRAKDYTYLYGKDSRSGSLTPFIQDCINPEVDQIVLDGEMLVWDPTIEKYMPFGNLKTFALTKTPHIGPNDPRPCFKVFDILFLKGKNGEGRALINHSLWQRKQMLARMITPKKGVIEIADCAKGKSVEDIREYLMRILEERGEGLVVKNPQSFYALGGRETSWIKIKPEYMDELGEKIDGLVVGGYWGQGRRGGLLASYLIGLREEVDGQMIIRSFAKVGSGLARSDYAWIIENKADKWIEFDRKKPETVPSWFKTVSEWPDVLIAPEDSFIIEVKAAEIVGGGAVKIRDDLNQIKDSCDFATALAFRSMPKKRAFGDDLSTKNKTVRTGRSTKARSVSTAVGKVEAKSSIFDGITFFIFSTKPAELKDELQKKIVEHGGNFMQKIPPEELDRIVVASEYKGISSRKGGKNLDVYHPNWILESIRKERRLPPLKRYLVHATEKTAASADFNADEDDRDEMDVIETEEAPMQANQLAAPLLPERDRGWRGEDVEDSEDDPETEDDEEKERRQAVQQASDSEDQGPASPFDVSLFTRRGTLPAEVNKVNQDVGRMQLDSTENSQKEEDLFKVDKLKLDPDALTDAPVGLMPAEGDAREFDPDFLFRPLVAYFDTAPSAVKNGLTGSDKPARVQARADSSLDKAREAFVANHGTATDDLADPKLTHIIVTKLVPERYKELIKRTSEPRYRRLVTTEWIDASIEEEGLMDEDDFKP</sequence>
<evidence type="ECO:0000256" key="4">
    <source>
        <dbReference type="ARBA" id="ARBA00022598"/>
    </source>
</evidence>
<evidence type="ECO:0000256" key="11">
    <source>
        <dbReference type="ARBA" id="ARBA00023172"/>
    </source>
</evidence>
<dbReference type="SUPFAM" id="SSF52113">
    <property type="entry name" value="BRCT domain"/>
    <property type="match status" value="2"/>
</dbReference>
<evidence type="ECO:0000256" key="8">
    <source>
        <dbReference type="ARBA" id="ARBA00022763"/>
    </source>
</evidence>
<keyword evidence="8 15" id="KW-0227">DNA damage</keyword>
<dbReference type="PANTHER" id="PTHR45997:SF1">
    <property type="entry name" value="DNA LIGASE 4"/>
    <property type="match status" value="1"/>
</dbReference>
<dbReference type="InterPro" id="IPR012340">
    <property type="entry name" value="NA-bd_OB-fold"/>
</dbReference>
<keyword evidence="21" id="KW-1185">Reference proteome</keyword>
<evidence type="ECO:0000256" key="17">
    <source>
        <dbReference type="SAM" id="MobiDB-lite"/>
    </source>
</evidence>
<dbReference type="AlphaFoldDB" id="A0AAV5GU33"/>
<feature type="compositionally biased region" description="Basic and acidic residues" evidence="17">
    <location>
        <begin position="839"/>
        <end position="848"/>
    </location>
</feature>
<dbReference type="GO" id="GO:0071897">
    <property type="term" value="P:DNA biosynthetic process"/>
    <property type="evidence" value="ECO:0007669"/>
    <property type="project" value="InterPro"/>
</dbReference>
<evidence type="ECO:0000256" key="13">
    <source>
        <dbReference type="ARBA" id="ARBA00023242"/>
    </source>
</evidence>
<dbReference type="EMBL" id="BQKY01000010">
    <property type="protein sequence ID" value="GJN92108.1"/>
    <property type="molecule type" value="Genomic_DNA"/>
</dbReference>
<evidence type="ECO:0000256" key="2">
    <source>
        <dbReference type="ARBA" id="ARBA00004123"/>
    </source>
</evidence>
<dbReference type="GO" id="GO:0006310">
    <property type="term" value="P:DNA recombination"/>
    <property type="evidence" value="ECO:0007669"/>
    <property type="project" value="UniProtKB-KW"/>
</dbReference>
<keyword evidence="11 15" id="KW-0233">DNA recombination</keyword>
<evidence type="ECO:0000256" key="12">
    <source>
        <dbReference type="ARBA" id="ARBA00023204"/>
    </source>
</evidence>
<dbReference type="GO" id="GO:0003677">
    <property type="term" value="F:DNA binding"/>
    <property type="evidence" value="ECO:0007669"/>
    <property type="project" value="InterPro"/>
</dbReference>
<feature type="domain" description="ATP-dependent DNA ligase family profile" evidence="18">
    <location>
        <begin position="424"/>
        <end position="563"/>
    </location>
</feature>
<dbReference type="InterPro" id="IPR036420">
    <property type="entry name" value="BRCT_dom_sf"/>
</dbReference>
<dbReference type="Gene3D" id="3.30.470.30">
    <property type="entry name" value="DNA ligase/mRNA capping enzyme"/>
    <property type="match status" value="1"/>
</dbReference>